<dbReference type="InterPro" id="IPR019734">
    <property type="entry name" value="TPR_rpt"/>
</dbReference>
<dbReference type="AlphaFoldDB" id="A0A1H7N0J5"/>
<dbReference type="Proteomes" id="UP000198521">
    <property type="component" value="Unassembled WGS sequence"/>
</dbReference>
<protein>
    <submittedName>
        <fullName evidence="5">Tetratricopeptide repeat-containing protein</fullName>
    </submittedName>
</protein>
<dbReference type="InterPro" id="IPR011990">
    <property type="entry name" value="TPR-like_helical_dom_sf"/>
</dbReference>
<dbReference type="SUPFAM" id="SSF48452">
    <property type="entry name" value="TPR-like"/>
    <property type="match status" value="2"/>
</dbReference>
<feature type="transmembrane region" description="Helical" evidence="3">
    <location>
        <begin position="358"/>
        <end position="378"/>
    </location>
</feature>
<evidence type="ECO:0000259" key="4">
    <source>
        <dbReference type="SMART" id="SM00421"/>
    </source>
</evidence>
<dbReference type="RefSeq" id="WP_091407808.1">
    <property type="nucleotide sequence ID" value="NZ_FOAB01000003.1"/>
</dbReference>
<evidence type="ECO:0000313" key="6">
    <source>
        <dbReference type="Proteomes" id="UP000198521"/>
    </source>
</evidence>
<accession>A0A1H7N0J5</accession>
<dbReference type="Gene3D" id="1.10.10.10">
    <property type="entry name" value="Winged helix-like DNA-binding domain superfamily/Winged helix DNA-binding domain"/>
    <property type="match status" value="1"/>
</dbReference>
<evidence type="ECO:0000256" key="1">
    <source>
        <dbReference type="PROSITE-ProRule" id="PRU00339"/>
    </source>
</evidence>
<organism evidence="5 6">
    <name type="scientific">Aquimarina amphilecti</name>
    <dbReference type="NCBI Taxonomy" id="1038014"/>
    <lineage>
        <taxon>Bacteria</taxon>
        <taxon>Pseudomonadati</taxon>
        <taxon>Bacteroidota</taxon>
        <taxon>Flavobacteriia</taxon>
        <taxon>Flavobacteriales</taxon>
        <taxon>Flavobacteriaceae</taxon>
        <taxon>Aquimarina</taxon>
    </lineage>
</organism>
<keyword evidence="1" id="KW-0802">TPR repeat</keyword>
<dbReference type="EMBL" id="FOAB01000003">
    <property type="protein sequence ID" value="SEL17010.1"/>
    <property type="molecule type" value="Genomic_DNA"/>
</dbReference>
<evidence type="ECO:0000256" key="2">
    <source>
        <dbReference type="SAM" id="Coils"/>
    </source>
</evidence>
<sequence length="554" mass="64598">MNRQRLILLISLFCTHFFFSQEQERKEEIRRIEQEIENATSDSIRLNLKEKLANRLAFFDRAIAQEIFTEIEKAIKNKGYTSPYYLELRARTLYSLSSTSSNLGNYAQSLEYANQAYELAKSIQYNRIAGKSISSMGAVYHRQNELEKAKLHYKRALVIQEKDTTTKGQVISLSRLGAVYAKEEKYDSARYYFKKCAVLDTIKTNVIRMKANIGNTYANEKRNDIAVKIFEENLKILKNTDEYPHIANNHLSMATSYHELEEYYKATVHIDNAIFYAKKVNDHLLLKYSYEEKAEIDFKAERYKDSREAYLTYSKYKDSLVDENRARRFSELEYAYQFKNEKKLAAIELANAKTKKQLYFILFFVVLLLALASIYFIIRRNQQKIVLAKNKLELKEMEKLKADLALSNRENELKKVVIENSITEEVLNKTLGDIKEIITFQNETERQVALRSLSADLLSEKSSQKSTSNIKTYVDKVHMDFKIYLDANYPKLTPKDKELIYLMKAGLSSSQISKVLSTTLPAIRSNRYRLRKKLNLASNEDIIVFLDQKNSSQE</sequence>
<dbReference type="PANTHER" id="PTHR10098">
    <property type="entry name" value="RAPSYN-RELATED"/>
    <property type="match status" value="1"/>
</dbReference>
<proteinExistence type="predicted"/>
<dbReference type="PANTHER" id="PTHR10098:SF108">
    <property type="entry name" value="TETRATRICOPEPTIDE REPEAT PROTEIN 28"/>
    <property type="match status" value="1"/>
</dbReference>
<keyword evidence="6" id="KW-1185">Reference proteome</keyword>
<dbReference type="Gene3D" id="1.25.40.10">
    <property type="entry name" value="Tetratricopeptide repeat domain"/>
    <property type="match status" value="2"/>
</dbReference>
<keyword evidence="2" id="KW-0175">Coiled coil</keyword>
<evidence type="ECO:0000256" key="3">
    <source>
        <dbReference type="SAM" id="Phobius"/>
    </source>
</evidence>
<gene>
    <name evidence="5" type="ORF">SAMN04487910_1922</name>
</gene>
<dbReference type="OrthoDB" id="1184030at2"/>
<keyword evidence="3" id="KW-0812">Transmembrane</keyword>
<dbReference type="STRING" id="1038014.SAMN04487910_1922"/>
<dbReference type="SMART" id="SM00421">
    <property type="entry name" value="HTH_LUXR"/>
    <property type="match status" value="1"/>
</dbReference>
<dbReference type="InterPro" id="IPR000792">
    <property type="entry name" value="Tscrpt_reg_LuxR_C"/>
</dbReference>
<dbReference type="SMART" id="SM00028">
    <property type="entry name" value="TPR"/>
    <property type="match status" value="5"/>
</dbReference>
<feature type="coiled-coil region" evidence="2">
    <location>
        <begin position="22"/>
        <end position="49"/>
    </location>
</feature>
<reference evidence="5 6" key="1">
    <citation type="submission" date="2016-10" db="EMBL/GenBank/DDBJ databases">
        <authorList>
            <person name="de Groot N.N."/>
        </authorList>
    </citation>
    <scope>NUCLEOTIDE SEQUENCE [LARGE SCALE GENOMIC DNA]</scope>
    <source>
        <strain evidence="5 6">DSM 25232</strain>
    </source>
</reference>
<dbReference type="InterPro" id="IPR036388">
    <property type="entry name" value="WH-like_DNA-bd_sf"/>
</dbReference>
<dbReference type="SUPFAM" id="SSF46894">
    <property type="entry name" value="C-terminal effector domain of the bipartite response regulators"/>
    <property type="match status" value="1"/>
</dbReference>
<dbReference type="Pfam" id="PF13181">
    <property type="entry name" value="TPR_8"/>
    <property type="match status" value="1"/>
</dbReference>
<evidence type="ECO:0000313" key="5">
    <source>
        <dbReference type="EMBL" id="SEL17010.1"/>
    </source>
</evidence>
<keyword evidence="3" id="KW-0472">Membrane</keyword>
<dbReference type="GO" id="GO:0006355">
    <property type="term" value="P:regulation of DNA-templated transcription"/>
    <property type="evidence" value="ECO:0007669"/>
    <property type="project" value="InterPro"/>
</dbReference>
<dbReference type="GO" id="GO:0003677">
    <property type="term" value="F:DNA binding"/>
    <property type="evidence" value="ECO:0007669"/>
    <property type="project" value="InterPro"/>
</dbReference>
<dbReference type="InterPro" id="IPR016032">
    <property type="entry name" value="Sig_transdc_resp-reg_C-effctor"/>
</dbReference>
<feature type="domain" description="HTH luxR-type" evidence="4">
    <location>
        <begin position="489"/>
        <end position="546"/>
    </location>
</feature>
<dbReference type="PROSITE" id="PS50005">
    <property type="entry name" value="TPR"/>
    <property type="match status" value="1"/>
</dbReference>
<feature type="repeat" description="TPR" evidence="1">
    <location>
        <begin position="130"/>
        <end position="163"/>
    </location>
</feature>
<name>A0A1H7N0J5_AQUAM</name>
<keyword evidence="3" id="KW-1133">Transmembrane helix</keyword>